<evidence type="ECO:0000256" key="3">
    <source>
        <dbReference type="ARBA" id="ARBA00022679"/>
    </source>
</evidence>
<evidence type="ECO:0000313" key="11">
    <source>
        <dbReference type="Proteomes" id="UP000824281"/>
    </source>
</evidence>
<dbReference type="InterPro" id="IPR045380">
    <property type="entry name" value="LD_TPept_scaffold_dom"/>
</dbReference>
<comment type="pathway">
    <text evidence="1 7">Cell wall biogenesis; peptidoglycan biosynthesis.</text>
</comment>
<evidence type="ECO:0000256" key="5">
    <source>
        <dbReference type="ARBA" id="ARBA00022984"/>
    </source>
</evidence>
<keyword evidence="11" id="KW-1185">Reference proteome</keyword>
<dbReference type="EMBL" id="CP081295">
    <property type="protein sequence ID" value="QZD90491.1"/>
    <property type="molecule type" value="Genomic_DNA"/>
</dbReference>
<organism evidence="10 11">
    <name type="scientific">Qipengyuania aurantiaca</name>
    <dbReference type="NCBI Taxonomy" id="2867233"/>
    <lineage>
        <taxon>Bacteria</taxon>
        <taxon>Pseudomonadati</taxon>
        <taxon>Pseudomonadota</taxon>
        <taxon>Alphaproteobacteria</taxon>
        <taxon>Sphingomonadales</taxon>
        <taxon>Erythrobacteraceae</taxon>
        <taxon>Qipengyuania</taxon>
    </lineage>
</organism>
<proteinExistence type="inferred from homology"/>
<evidence type="ECO:0000256" key="2">
    <source>
        <dbReference type="ARBA" id="ARBA00005992"/>
    </source>
</evidence>
<feature type="chain" id="PRO_5045423959" evidence="8">
    <location>
        <begin position="24"/>
        <end position="465"/>
    </location>
</feature>
<keyword evidence="8" id="KW-0732">Signal</keyword>
<dbReference type="PANTHER" id="PTHR41533:SF2">
    <property type="entry name" value="BLR7131 PROTEIN"/>
    <property type="match status" value="1"/>
</dbReference>
<evidence type="ECO:0000259" key="9">
    <source>
        <dbReference type="PROSITE" id="PS52029"/>
    </source>
</evidence>
<comment type="similarity">
    <text evidence="2">Belongs to the YkuD family.</text>
</comment>
<dbReference type="Gene3D" id="2.40.440.10">
    <property type="entry name" value="L,D-transpeptidase catalytic domain-like"/>
    <property type="match status" value="1"/>
</dbReference>
<accession>A0ABX8ZNA3</accession>
<dbReference type="SUPFAM" id="SSF141523">
    <property type="entry name" value="L,D-transpeptidase catalytic domain-like"/>
    <property type="match status" value="1"/>
</dbReference>
<dbReference type="InterPro" id="IPR038063">
    <property type="entry name" value="Transpep_catalytic_dom"/>
</dbReference>
<evidence type="ECO:0000256" key="7">
    <source>
        <dbReference type="PROSITE-ProRule" id="PRU01373"/>
    </source>
</evidence>
<reference evidence="10 11" key="1">
    <citation type="submission" date="2021-08" db="EMBL/GenBank/DDBJ databases">
        <title>Comparative Genomics Analysis of the Genus Qipengyuania Reveals Extensive Genetic Diversity and Metabolic Versatility, Including the Description of Fifteen Novel Species.</title>
        <authorList>
            <person name="Liu Y."/>
        </authorList>
    </citation>
    <scope>NUCLEOTIDE SEQUENCE [LARGE SCALE GENOMIC DNA]</scope>
    <source>
        <strain evidence="10 11">1NDH13</strain>
    </source>
</reference>
<evidence type="ECO:0000256" key="1">
    <source>
        <dbReference type="ARBA" id="ARBA00004752"/>
    </source>
</evidence>
<feature type="active site" description="Nucleophile" evidence="7">
    <location>
        <position position="355"/>
    </location>
</feature>
<keyword evidence="4 7" id="KW-0133">Cell shape</keyword>
<name>A0ABX8ZNA3_9SPHN</name>
<feature type="signal peptide" evidence="8">
    <location>
        <begin position="1"/>
        <end position="23"/>
    </location>
</feature>
<dbReference type="InterPro" id="IPR005490">
    <property type="entry name" value="LD_TPept_cat_dom"/>
</dbReference>
<evidence type="ECO:0000256" key="8">
    <source>
        <dbReference type="SAM" id="SignalP"/>
    </source>
</evidence>
<feature type="domain" description="L,D-TPase catalytic" evidence="9">
    <location>
        <begin position="219"/>
        <end position="381"/>
    </location>
</feature>
<dbReference type="Pfam" id="PF03734">
    <property type="entry name" value="YkuD"/>
    <property type="match status" value="1"/>
</dbReference>
<keyword evidence="3" id="KW-0808">Transferase</keyword>
<dbReference type="Proteomes" id="UP000824281">
    <property type="component" value="Chromosome"/>
</dbReference>
<evidence type="ECO:0000313" key="10">
    <source>
        <dbReference type="EMBL" id="QZD90491.1"/>
    </source>
</evidence>
<keyword evidence="6 7" id="KW-0961">Cell wall biogenesis/degradation</keyword>
<protein>
    <submittedName>
        <fullName evidence="10">L,D-transpeptidase family protein</fullName>
    </submittedName>
</protein>
<gene>
    <name evidence="10" type="ORF">K3148_03605</name>
</gene>
<dbReference type="InterPro" id="IPR052905">
    <property type="entry name" value="LD-transpeptidase_YkuD-like"/>
</dbReference>
<dbReference type="PANTHER" id="PTHR41533">
    <property type="entry name" value="L,D-TRANSPEPTIDASE HI_1667-RELATED"/>
    <property type="match status" value="1"/>
</dbReference>
<dbReference type="PROSITE" id="PS52029">
    <property type="entry name" value="LD_TPASE"/>
    <property type="match status" value="1"/>
</dbReference>
<sequence>MTKFQTLTGTAIAAVLLATSAGAQDSAPESILPQPKTEESAAPAATQTVEEAFGDIQMASGEVVQEVPSLEGVWTVTQAQELLEFIPGMKAEGLNPSDYRADALTAAIAAGEGEELNKLASEIFVWLVEDLRDGRTPMESRRQWFVVDPDADRLPTWKLLEDALASGDIAATLTALHPKHPDYAALREELGTATDPARIQLIRANMDRWRWLPQDLGRQYLMTNVPEYMLRLTVRGRIIDTYRVVVGKPGRTATPQLAEMVEAVIYNPTWTVPQSIVVGEGLGNKVLNNPTWARNAGYTAKKGAGGWITVIQQPGPSNSLGLMKLDMPNEHAIFLHDTPSRHLFANEMRALSHGCIRVQGARELAMTMSMLGNAKTKADIPAIRDEVSEITMSGEYTRYPMEKQWPVYITYFTMATDVDGEMKAFKDIYDRDKPVLEALDAPRVSDRARETSEEAVEIVDDMQIS</sequence>
<evidence type="ECO:0000256" key="4">
    <source>
        <dbReference type="ARBA" id="ARBA00022960"/>
    </source>
</evidence>
<feature type="active site" description="Proton donor/acceptor" evidence="7">
    <location>
        <position position="336"/>
    </location>
</feature>
<dbReference type="CDD" id="cd16913">
    <property type="entry name" value="YkuD_like"/>
    <property type="match status" value="1"/>
</dbReference>
<dbReference type="RefSeq" id="WP_221425959.1">
    <property type="nucleotide sequence ID" value="NZ_CP081295.1"/>
</dbReference>
<keyword evidence="5 7" id="KW-0573">Peptidoglycan synthesis</keyword>
<dbReference type="Pfam" id="PF20142">
    <property type="entry name" value="Scaffold"/>
    <property type="match status" value="1"/>
</dbReference>
<evidence type="ECO:0000256" key="6">
    <source>
        <dbReference type="ARBA" id="ARBA00023316"/>
    </source>
</evidence>